<reference evidence="2" key="1">
    <citation type="submission" date="2019-11" db="EMBL/GenBank/DDBJ databases">
        <authorList>
            <person name="Feng L."/>
        </authorList>
    </citation>
    <scope>NUCLEOTIDE SEQUENCE</scope>
    <source>
        <strain evidence="2">CParaputrificumLFYP93</strain>
    </source>
</reference>
<keyword evidence="1" id="KW-1133">Transmembrane helix</keyword>
<feature type="transmembrane region" description="Helical" evidence="1">
    <location>
        <begin position="6"/>
        <end position="27"/>
    </location>
</feature>
<protein>
    <submittedName>
        <fullName evidence="2">Uncharacterized protein</fullName>
    </submittedName>
</protein>
<name>A0A6N3FRS2_9CLOT</name>
<gene>
    <name evidence="2" type="ORF">CPLFYP93_02691</name>
</gene>
<dbReference type="AlphaFoldDB" id="A0A6N3FRS2"/>
<evidence type="ECO:0000256" key="1">
    <source>
        <dbReference type="SAM" id="Phobius"/>
    </source>
</evidence>
<keyword evidence="1" id="KW-0472">Membrane</keyword>
<sequence>MVFGGWSSWQVITLIICISTAIGYGVVVSKKKKNN</sequence>
<evidence type="ECO:0000313" key="2">
    <source>
        <dbReference type="EMBL" id="VYU54938.1"/>
    </source>
</evidence>
<keyword evidence="1" id="KW-0812">Transmembrane</keyword>
<organism evidence="2">
    <name type="scientific">Clostridium paraputrificum</name>
    <dbReference type="NCBI Taxonomy" id="29363"/>
    <lineage>
        <taxon>Bacteria</taxon>
        <taxon>Bacillati</taxon>
        <taxon>Bacillota</taxon>
        <taxon>Clostridia</taxon>
        <taxon>Eubacteriales</taxon>
        <taxon>Clostridiaceae</taxon>
        <taxon>Clostridium</taxon>
    </lineage>
</organism>
<accession>A0A6N3FRS2</accession>
<dbReference type="EMBL" id="CACRTV010000063">
    <property type="protein sequence ID" value="VYU54938.1"/>
    <property type="molecule type" value="Genomic_DNA"/>
</dbReference>
<proteinExistence type="predicted"/>